<dbReference type="STRING" id="1424659.SAMN05216368_11452"/>
<evidence type="ECO:0000256" key="7">
    <source>
        <dbReference type="ARBA" id="ARBA00022840"/>
    </source>
</evidence>
<evidence type="ECO:0000259" key="11">
    <source>
        <dbReference type="Pfam" id="PF23539"/>
    </source>
</evidence>
<evidence type="ECO:0000313" key="13">
    <source>
        <dbReference type="EMBL" id="TFB76626.1"/>
    </source>
</evidence>
<reference evidence="13 15" key="2">
    <citation type="submission" date="2019-03" db="EMBL/GenBank/DDBJ databases">
        <title>Genomics of glacier-inhabiting Cryobacterium strains.</title>
        <authorList>
            <person name="Liu Q."/>
            <person name="Xin Y.-H."/>
        </authorList>
    </citation>
    <scope>NUCLEOTIDE SEQUENCE [LARGE SCALE GENOMIC DNA]</scope>
    <source>
        <strain evidence="13 15">Hh8</strain>
    </source>
</reference>
<dbReference type="GO" id="GO:0016020">
    <property type="term" value="C:membrane"/>
    <property type="evidence" value="ECO:0007669"/>
    <property type="project" value="InterPro"/>
</dbReference>
<evidence type="ECO:0000313" key="15">
    <source>
        <dbReference type="Proteomes" id="UP000298252"/>
    </source>
</evidence>
<evidence type="ECO:0000256" key="9">
    <source>
        <dbReference type="SAM" id="Phobius"/>
    </source>
</evidence>
<feature type="transmembrane region" description="Helical" evidence="9">
    <location>
        <begin position="98"/>
        <end position="117"/>
    </location>
</feature>
<dbReference type="RefSeq" id="WP_092341850.1">
    <property type="nucleotide sequence ID" value="NZ_FNIB01000014.1"/>
</dbReference>
<keyword evidence="15" id="KW-1185">Reference proteome</keyword>
<feature type="domain" description="DUF7134" evidence="11">
    <location>
        <begin position="5"/>
        <end position="130"/>
    </location>
</feature>
<keyword evidence="4" id="KW-0808">Transferase</keyword>
<evidence type="ECO:0000256" key="8">
    <source>
        <dbReference type="ARBA" id="ARBA00023012"/>
    </source>
</evidence>
<keyword evidence="8" id="KW-0902">Two-component regulatory system</keyword>
<dbReference type="GO" id="GO:0046983">
    <property type="term" value="F:protein dimerization activity"/>
    <property type="evidence" value="ECO:0007669"/>
    <property type="project" value="InterPro"/>
</dbReference>
<feature type="transmembrane region" description="Helical" evidence="9">
    <location>
        <begin position="14"/>
        <end position="38"/>
    </location>
</feature>
<dbReference type="AlphaFoldDB" id="A0A4R8V3F7"/>
<dbReference type="CDD" id="cd16917">
    <property type="entry name" value="HATPase_UhpB-NarQ-NarX-like"/>
    <property type="match status" value="1"/>
</dbReference>
<evidence type="ECO:0000256" key="1">
    <source>
        <dbReference type="ARBA" id="ARBA00000085"/>
    </source>
</evidence>
<keyword evidence="5" id="KW-0547">Nucleotide-binding</keyword>
<dbReference type="Pfam" id="PF07730">
    <property type="entry name" value="HisKA_3"/>
    <property type="match status" value="1"/>
</dbReference>
<evidence type="ECO:0000256" key="2">
    <source>
        <dbReference type="ARBA" id="ARBA00012438"/>
    </source>
</evidence>
<sequence length="420" mass="43855">MIRSLSRPQLLVDAVMAVIALLARTVLGYDGAVAFWMTVGMAGALFLRRLSPGIALGLAWCTVAVQLSASLPPDIANAAVLPVLFATAAYGSRTVRWAGLASVPIGALIATVYVLFLQSGGFDGLTSLVLQIRTGEAFQAGAPGVIGFVSAAALFGLSWVLGLLVATWRTARDGRAALRSAAAEQADARREVAVEQERTRIARDMHDVVAHSLAVVIAQADGGRYARAADPEAANEAFRTIASTARSALADVRVLLGQLRANDDADPGSDRSDRSVVAAPQPTLDDLDRLIDQLRASGLMIERIASGPTAALGPGQQLVIYRIVQESLTNVLRHGDSAIGVRIGFSWEAHAVILTVDSGLRGSRPVGAAPHGHGLDGMRERAVLAGGSFEAGEVGDRFVVCLTLPTLTASLPHTRGAMPA</sequence>
<evidence type="ECO:0000313" key="14">
    <source>
        <dbReference type="Proteomes" id="UP000199639"/>
    </source>
</evidence>
<organism evidence="12 14">
    <name type="scientific">Cryobacterium flavum</name>
    <dbReference type="NCBI Taxonomy" id="1424659"/>
    <lineage>
        <taxon>Bacteria</taxon>
        <taxon>Bacillati</taxon>
        <taxon>Actinomycetota</taxon>
        <taxon>Actinomycetes</taxon>
        <taxon>Micrococcales</taxon>
        <taxon>Microbacteriaceae</taxon>
        <taxon>Cryobacterium</taxon>
    </lineage>
</organism>
<dbReference type="InterPro" id="IPR050482">
    <property type="entry name" value="Sensor_HK_TwoCompSys"/>
</dbReference>
<evidence type="ECO:0000256" key="3">
    <source>
        <dbReference type="ARBA" id="ARBA00022553"/>
    </source>
</evidence>
<dbReference type="EMBL" id="FNIB01000014">
    <property type="protein sequence ID" value="SDO29202.1"/>
    <property type="molecule type" value="Genomic_DNA"/>
</dbReference>
<dbReference type="GO" id="GO:0000155">
    <property type="term" value="F:phosphorelay sensor kinase activity"/>
    <property type="evidence" value="ECO:0007669"/>
    <property type="project" value="InterPro"/>
</dbReference>
<dbReference type="Gene3D" id="3.30.565.10">
    <property type="entry name" value="Histidine kinase-like ATPase, C-terminal domain"/>
    <property type="match status" value="1"/>
</dbReference>
<protein>
    <recommendedName>
        <fullName evidence="2">histidine kinase</fullName>
        <ecNumber evidence="2">2.7.13.3</ecNumber>
    </recommendedName>
</protein>
<evidence type="ECO:0000259" key="10">
    <source>
        <dbReference type="Pfam" id="PF07730"/>
    </source>
</evidence>
<keyword evidence="9" id="KW-1133">Transmembrane helix</keyword>
<dbReference type="InterPro" id="IPR011712">
    <property type="entry name" value="Sig_transdc_His_kin_sub3_dim/P"/>
</dbReference>
<evidence type="ECO:0000256" key="5">
    <source>
        <dbReference type="ARBA" id="ARBA00022741"/>
    </source>
</evidence>
<feature type="transmembrane region" description="Helical" evidence="9">
    <location>
        <begin position="137"/>
        <end position="165"/>
    </location>
</feature>
<dbReference type="EMBL" id="SOFD01000027">
    <property type="protein sequence ID" value="TFB76626.1"/>
    <property type="molecule type" value="Genomic_DNA"/>
</dbReference>
<accession>A0A4R8V3F7</accession>
<dbReference type="InterPro" id="IPR055558">
    <property type="entry name" value="DUF7134"/>
</dbReference>
<dbReference type="PANTHER" id="PTHR24421:SF10">
    <property type="entry name" value="NITRATE_NITRITE SENSOR PROTEIN NARQ"/>
    <property type="match status" value="1"/>
</dbReference>
<keyword evidence="9" id="KW-0472">Membrane</keyword>
<evidence type="ECO:0000256" key="4">
    <source>
        <dbReference type="ARBA" id="ARBA00022679"/>
    </source>
</evidence>
<dbReference type="PANTHER" id="PTHR24421">
    <property type="entry name" value="NITRATE/NITRITE SENSOR PROTEIN NARX-RELATED"/>
    <property type="match status" value="1"/>
</dbReference>
<dbReference type="Proteomes" id="UP000298252">
    <property type="component" value="Unassembled WGS sequence"/>
</dbReference>
<dbReference type="Proteomes" id="UP000199639">
    <property type="component" value="Unassembled WGS sequence"/>
</dbReference>
<dbReference type="SUPFAM" id="SSF55874">
    <property type="entry name" value="ATPase domain of HSP90 chaperone/DNA topoisomerase II/histidine kinase"/>
    <property type="match status" value="1"/>
</dbReference>
<proteinExistence type="predicted"/>
<gene>
    <name evidence="13" type="ORF">E3O21_10740</name>
    <name evidence="12" type="ORF">SAMN05216368_11452</name>
</gene>
<dbReference type="EC" id="2.7.13.3" evidence="2"/>
<evidence type="ECO:0000256" key="6">
    <source>
        <dbReference type="ARBA" id="ARBA00022777"/>
    </source>
</evidence>
<comment type="catalytic activity">
    <reaction evidence="1">
        <text>ATP + protein L-histidine = ADP + protein N-phospho-L-histidine.</text>
        <dbReference type="EC" id="2.7.13.3"/>
    </reaction>
</comment>
<dbReference type="Gene3D" id="1.20.5.1930">
    <property type="match status" value="1"/>
</dbReference>
<keyword evidence="7" id="KW-0067">ATP-binding</keyword>
<name>A0A4R8V3F7_9MICO</name>
<reference evidence="12 14" key="1">
    <citation type="submission" date="2016-10" db="EMBL/GenBank/DDBJ databases">
        <authorList>
            <person name="Varghese N."/>
            <person name="Submissions S."/>
        </authorList>
    </citation>
    <scope>NUCLEOTIDE SEQUENCE [LARGE SCALE GENOMIC DNA]</scope>
    <source>
        <strain evidence="12 14">CGMCC 1.11215</strain>
    </source>
</reference>
<keyword evidence="6 12" id="KW-0418">Kinase</keyword>
<dbReference type="GO" id="GO:0005524">
    <property type="term" value="F:ATP binding"/>
    <property type="evidence" value="ECO:0007669"/>
    <property type="project" value="UniProtKB-KW"/>
</dbReference>
<dbReference type="InterPro" id="IPR036890">
    <property type="entry name" value="HATPase_C_sf"/>
</dbReference>
<dbReference type="Pfam" id="PF23539">
    <property type="entry name" value="DUF7134"/>
    <property type="match status" value="1"/>
</dbReference>
<evidence type="ECO:0000313" key="12">
    <source>
        <dbReference type="EMBL" id="SDO29202.1"/>
    </source>
</evidence>
<keyword evidence="3" id="KW-0597">Phosphoprotein</keyword>
<feature type="domain" description="Signal transduction histidine kinase subgroup 3 dimerisation and phosphoacceptor" evidence="10">
    <location>
        <begin position="197"/>
        <end position="262"/>
    </location>
</feature>
<keyword evidence="9" id="KW-0812">Transmembrane</keyword>